<dbReference type="Pfam" id="PF22725">
    <property type="entry name" value="GFO_IDH_MocA_C3"/>
    <property type="match status" value="1"/>
</dbReference>
<evidence type="ECO:0000313" key="3">
    <source>
        <dbReference type="EMBL" id="AZI44804.1"/>
    </source>
</evidence>
<feature type="domain" description="GFO/IDH/MocA-like oxidoreductase" evidence="2">
    <location>
        <begin position="132"/>
        <end position="254"/>
    </location>
</feature>
<dbReference type="Gene3D" id="3.30.360.10">
    <property type="entry name" value="Dihydrodipicolinate Reductase, domain 2"/>
    <property type="match status" value="1"/>
</dbReference>
<geneLocation type="plasmid" evidence="3 4">
    <name>unnamed1</name>
</geneLocation>
<evidence type="ECO:0000259" key="1">
    <source>
        <dbReference type="Pfam" id="PF01408"/>
    </source>
</evidence>
<dbReference type="AlphaFoldDB" id="A0A3G8YQE6"/>
<dbReference type="OrthoDB" id="9815825at2"/>
<dbReference type="PANTHER" id="PTHR43249">
    <property type="entry name" value="UDP-N-ACETYL-2-AMINO-2-DEOXY-D-GLUCURONATE OXIDASE"/>
    <property type="match status" value="1"/>
</dbReference>
<dbReference type="InterPro" id="IPR000683">
    <property type="entry name" value="Gfo/Idh/MocA-like_OxRdtase_N"/>
</dbReference>
<keyword evidence="3" id="KW-0614">Plasmid</keyword>
<dbReference type="InterPro" id="IPR055170">
    <property type="entry name" value="GFO_IDH_MocA-like_dom"/>
</dbReference>
<dbReference type="SUPFAM" id="SSF51735">
    <property type="entry name" value="NAD(P)-binding Rossmann-fold domains"/>
    <property type="match status" value="1"/>
</dbReference>
<evidence type="ECO:0000259" key="2">
    <source>
        <dbReference type="Pfam" id="PF22725"/>
    </source>
</evidence>
<keyword evidence="4" id="KW-1185">Reference proteome</keyword>
<proteinExistence type="predicted"/>
<dbReference type="PANTHER" id="PTHR43249:SF1">
    <property type="entry name" value="D-GLUCOSIDE 3-DEHYDROGENASE"/>
    <property type="match status" value="1"/>
</dbReference>
<dbReference type="Proteomes" id="UP000276417">
    <property type="component" value="Plasmid unnamed1"/>
</dbReference>
<gene>
    <name evidence="3" type="ORF">EHF33_17710</name>
</gene>
<protein>
    <submittedName>
        <fullName evidence="3">Gfo/Idh/MocA family oxidoreductase</fullName>
    </submittedName>
</protein>
<reference evidence="3 4" key="1">
    <citation type="submission" date="2018-11" db="EMBL/GenBank/DDBJ databases">
        <title>Deinococcus shelandsis sp. nov., isolated from South Shetland Islands soil of Antarctica.</title>
        <authorList>
            <person name="Tian J."/>
        </authorList>
    </citation>
    <scope>NUCLEOTIDE SEQUENCE [LARGE SCALE GENOMIC DNA]</scope>
    <source>
        <strain evidence="3 4">S14-83T</strain>
        <plasmid evidence="3 4">unnamed1</plasmid>
    </source>
</reference>
<evidence type="ECO:0000313" key="4">
    <source>
        <dbReference type="Proteomes" id="UP000276417"/>
    </source>
</evidence>
<dbReference type="GO" id="GO:0000166">
    <property type="term" value="F:nucleotide binding"/>
    <property type="evidence" value="ECO:0007669"/>
    <property type="project" value="InterPro"/>
</dbReference>
<dbReference type="Pfam" id="PF01408">
    <property type="entry name" value="GFO_IDH_MocA"/>
    <property type="match status" value="1"/>
</dbReference>
<dbReference type="KEGG" id="dph:EHF33_17710"/>
<dbReference type="InterPro" id="IPR036291">
    <property type="entry name" value="NAD(P)-bd_dom_sf"/>
</dbReference>
<dbReference type="SUPFAM" id="SSF55347">
    <property type="entry name" value="Glyceraldehyde-3-phosphate dehydrogenase-like, C-terminal domain"/>
    <property type="match status" value="1"/>
</dbReference>
<organism evidence="3 4">
    <name type="scientific">Deinococcus psychrotolerans</name>
    <dbReference type="NCBI Taxonomy" id="2489213"/>
    <lineage>
        <taxon>Bacteria</taxon>
        <taxon>Thermotogati</taxon>
        <taxon>Deinococcota</taxon>
        <taxon>Deinococci</taxon>
        <taxon>Deinococcales</taxon>
        <taxon>Deinococcaceae</taxon>
        <taxon>Deinococcus</taxon>
    </lineage>
</organism>
<dbReference type="Gene3D" id="3.40.50.720">
    <property type="entry name" value="NAD(P)-binding Rossmann-like Domain"/>
    <property type="match status" value="1"/>
</dbReference>
<dbReference type="InterPro" id="IPR052515">
    <property type="entry name" value="Gfo/Idh/MocA_Oxidoreductase"/>
</dbReference>
<name>A0A3G8YQE6_9DEIO</name>
<dbReference type="EMBL" id="CP034185">
    <property type="protein sequence ID" value="AZI44804.1"/>
    <property type="molecule type" value="Genomic_DNA"/>
</dbReference>
<feature type="domain" description="Gfo/Idh/MocA-like oxidoreductase N-terminal" evidence="1">
    <location>
        <begin position="7"/>
        <end position="124"/>
    </location>
</feature>
<sequence>MLNAAPLNVAIIGAGAISVRHFEGYRAAGANVVTFAEPSEGMRLSREADWNARGYLDFTEMLEREQVQALSICTPNAFHAPAALAALKRGIHVLCEKPLSLDLAACSEMIAAAAASGAILQTNHHLRSSPNVQTAKRLIEEGRIGRVTFMRLRQAHDWGGAEEVRGAFGSLKASGGGSLLDNGCHMMDLARHFGGDVRSIFARLATLKFDTEVEDTSVASLEFESGALGSVENAWTATGWEESFAVYGTHGALECSNRLGRARLRFVSRTAGTGSWDDTDETWYDFAALNEPHYAHLASVVAFVRSITGGTPVVCSGEDGRESVRLVLGGYESARSGMPVGMQATPGAGHEI</sequence>
<accession>A0A3G8YQE6</accession>